<keyword evidence="1" id="KW-0812">Transmembrane</keyword>
<evidence type="ECO:0008006" key="4">
    <source>
        <dbReference type="Google" id="ProtNLM"/>
    </source>
</evidence>
<organism evidence="2 3">
    <name type="scientific">Jannaschia rubra</name>
    <dbReference type="NCBI Taxonomy" id="282197"/>
    <lineage>
        <taxon>Bacteria</taxon>
        <taxon>Pseudomonadati</taxon>
        <taxon>Pseudomonadota</taxon>
        <taxon>Alphaproteobacteria</taxon>
        <taxon>Rhodobacterales</taxon>
        <taxon>Roseobacteraceae</taxon>
        <taxon>Jannaschia</taxon>
    </lineage>
</organism>
<evidence type="ECO:0000313" key="2">
    <source>
        <dbReference type="EMBL" id="CTQ34252.1"/>
    </source>
</evidence>
<reference evidence="2 3" key="1">
    <citation type="submission" date="2015-07" db="EMBL/GenBank/DDBJ databases">
        <authorList>
            <person name="Noorani M."/>
        </authorList>
    </citation>
    <scope>NUCLEOTIDE SEQUENCE [LARGE SCALE GENOMIC DNA]</scope>
    <source>
        <strain evidence="2 3">CECT 5088</strain>
    </source>
</reference>
<keyword evidence="3" id="KW-1185">Reference proteome</keyword>
<keyword evidence="1" id="KW-1133">Transmembrane helix</keyword>
<name>A0A0M6XU41_9RHOB</name>
<dbReference type="AlphaFoldDB" id="A0A0M6XU41"/>
<gene>
    <name evidence="2" type="ORF">JAN5088_03045</name>
</gene>
<proteinExistence type="predicted"/>
<sequence>MGMIGGLVAGSGAVETLGRAALGLTQALRPDATEGQRLDHEGRQAALEQLGDEFALDRRGLFDRCVDGLNRLPRPMLALGTMGLFVYAMAEPVGFAARMEGLGYVPDPLWWLLGAIVGFYFGARELHYVRRPPKVIARPAPVHSAWIAPADGGADLDNPALRDWKGAQG</sequence>
<keyword evidence="1" id="KW-0472">Membrane</keyword>
<feature type="transmembrane region" description="Helical" evidence="1">
    <location>
        <begin position="77"/>
        <end position="97"/>
    </location>
</feature>
<evidence type="ECO:0000256" key="1">
    <source>
        <dbReference type="SAM" id="Phobius"/>
    </source>
</evidence>
<feature type="transmembrane region" description="Helical" evidence="1">
    <location>
        <begin position="109"/>
        <end position="129"/>
    </location>
</feature>
<dbReference type="Pfam" id="PF11351">
    <property type="entry name" value="GTA_holin_3TM"/>
    <property type="match status" value="1"/>
</dbReference>
<dbReference type="STRING" id="282197.SAMN04488517_10392"/>
<dbReference type="Proteomes" id="UP000048908">
    <property type="component" value="Unassembled WGS sequence"/>
</dbReference>
<dbReference type="RefSeq" id="WP_055683625.1">
    <property type="nucleotide sequence ID" value="NZ_CXPG01000021.1"/>
</dbReference>
<dbReference type="EMBL" id="CXPG01000021">
    <property type="protein sequence ID" value="CTQ34252.1"/>
    <property type="molecule type" value="Genomic_DNA"/>
</dbReference>
<accession>A0A0M6XU41</accession>
<dbReference type="OrthoDB" id="7355053at2"/>
<dbReference type="InterPro" id="IPR021497">
    <property type="entry name" value="GTA_holin_3TM"/>
</dbReference>
<evidence type="ECO:0000313" key="3">
    <source>
        <dbReference type="Proteomes" id="UP000048908"/>
    </source>
</evidence>
<protein>
    <recommendedName>
        <fullName evidence="4">Holin of 3TMs, for gene-transfer release</fullName>
    </recommendedName>
</protein>